<name>A0ABP1FWP0_9CHLO</name>
<dbReference type="CDD" id="cd09120">
    <property type="entry name" value="PLDc_DNaseII_1"/>
    <property type="match status" value="1"/>
</dbReference>
<accession>A0ABP1FWP0</accession>
<protein>
    <submittedName>
        <fullName evidence="4">G5945 protein</fullName>
    </submittedName>
</protein>
<gene>
    <name evidence="4" type="primary">g5945</name>
    <name evidence="4" type="ORF">VP750_LOCUS5090</name>
</gene>
<comment type="similarity">
    <text evidence="1">Belongs to the DNase II family.</text>
</comment>
<comment type="caution">
    <text evidence="4">The sequence shown here is derived from an EMBL/GenBank/DDBJ whole genome shotgun (WGS) entry which is preliminary data.</text>
</comment>
<evidence type="ECO:0000313" key="4">
    <source>
        <dbReference type="EMBL" id="CAL5223431.1"/>
    </source>
</evidence>
<reference evidence="4 5" key="1">
    <citation type="submission" date="2024-06" db="EMBL/GenBank/DDBJ databases">
        <authorList>
            <person name="Kraege A."/>
            <person name="Thomma B."/>
        </authorList>
    </citation>
    <scope>NUCLEOTIDE SEQUENCE [LARGE SCALE GENOMIC DNA]</scope>
</reference>
<dbReference type="Pfam" id="PF03265">
    <property type="entry name" value="DNase_II"/>
    <property type="match status" value="1"/>
</dbReference>
<dbReference type="PANTHER" id="PTHR10858:SF23">
    <property type="entry name" value="DEOXYRIBONUCLEASE II"/>
    <property type="match status" value="1"/>
</dbReference>
<evidence type="ECO:0000256" key="2">
    <source>
        <dbReference type="ARBA" id="ARBA00022801"/>
    </source>
</evidence>
<dbReference type="EMBL" id="CAXHTA020000008">
    <property type="protein sequence ID" value="CAL5223431.1"/>
    <property type="molecule type" value="Genomic_DNA"/>
</dbReference>
<dbReference type="Proteomes" id="UP001497392">
    <property type="component" value="Unassembled WGS sequence"/>
</dbReference>
<evidence type="ECO:0000256" key="1">
    <source>
        <dbReference type="ARBA" id="ARBA00007527"/>
    </source>
</evidence>
<organism evidence="4 5">
    <name type="scientific">Coccomyxa viridis</name>
    <dbReference type="NCBI Taxonomy" id="1274662"/>
    <lineage>
        <taxon>Eukaryota</taxon>
        <taxon>Viridiplantae</taxon>
        <taxon>Chlorophyta</taxon>
        <taxon>core chlorophytes</taxon>
        <taxon>Trebouxiophyceae</taxon>
        <taxon>Trebouxiophyceae incertae sedis</taxon>
        <taxon>Coccomyxaceae</taxon>
        <taxon>Coccomyxa</taxon>
    </lineage>
</organism>
<proteinExistence type="inferred from homology"/>
<dbReference type="PANTHER" id="PTHR10858">
    <property type="entry name" value="DEOXYRIBONUCLEASE II"/>
    <property type="match status" value="1"/>
</dbReference>
<evidence type="ECO:0000256" key="3">
    <source>
        <dbReference type="SAM" id="SignalP"/>
    </source>
</evidence>
<evidence type="ECO:0000313" key="5">
    <source>
        <dbReference type="Proteomes" id="UP001497392"/>
    </source>
</evidence>
<feature type="signal peptide" evidence="3">
    <location>
        <begin position="1"/>
        <end position="20"/>
    </location>
</feature>
<keyword evidence="2" id="KW-0378">Hydrolase</keyword>
<sequence>MNGRYHCAAHWAITIIGVLALQPCLGLLCKSSSQQDVDWWIALKVPHGSDYIYIESPQVQQGLGWTYAHNLHAERGNLLANTVQQIYDPAAGYALYNDEWPNGTVSLHLAHAKGVLGFDASGGFWLLHSAPRYPSSPSQGGYTGICCGEDGGQLVEGQSFLCMSLSVGTVNQVARQLMIPSLFFYDWGLPAWFSELYPALSLLLSSGSQTFGQPMALSFTTVFGEQLLAFHKPTTPLQAIALYEDVIEPGLSAGLEVQSWLNGWNPLPSSCPPQSMYESLNIRHMYIREAGSGWNTTVDHSKWAITIPEPSSRADGAVTGVCIGDINRMQAQSFRGGGAVCFTNNPTLWQTFRNIVAAIEGCSLPVPA</sequence>
<keyword evidence="3" id="KW-0732">Signal</keyword>
<dbReference type="InterPro" id="IPR004947">
    <property type="entry name" value="DNase_II"/>
</dbReference>
<keyword evidence="5" id="KW-1185">Reference proteome</keyword>
<feature type="chain" id="PRO_5045824088" evidence="3">
    <location>
        <begin position="21"/>
        <end position="368"/>
    </location>
</feature>